<evidence type="ECO:0000313" key="1">
    <source>
        <dbReference type="EMBL" id="KWV40598.1"/>
    </source>
</evidence>
<dbReference type="Proteomes" id="UP000068164">
    <property type="component" value="Unassembled WGS sequence"/>
</dbReference>
<gene>
    <name evidence="1" type="ORF">AS026_25415</name>
</gene>
<evidence type="ECO:0000313" key="2">
    <source>
        <dbReference type="Proteomes" id="UP000068164"/>
    </source>
</evidence>
<comment type="caution">
    <text evidence="1">The sequence shown here is derived from an EMBL/GenBank/DDBJ whole genome shotgun (WGS) entry which is preliminary data.</text>
</comment>
<proteinExistence type="predicted"/>
<accession>A0A109J1I8</accession>
<dbReference type="EMBL" id="LNCD01000146">
    <property type="protein sequence ID" value="KWV40598.1"/>
    <property type="molecule type" value="Genomic_DNA"/>
</dbReference>
<dbReference type="AlphaFoldDB" id="A0A109J1I8"/>
<organism evidence="1 2">
    <name type="scientific">Rhizobium altiplani</name>
    <dbReference type="NCBI Taxonomy" id="1864509"/>
    <lineage>
        <taxon>Bacteria</taxon>
        <taxon>Pseudomonadati</taxon>
        <taxon>Pseudomonadota</taxon>
        <taxon>Alphaproteobacteria</taxon>
        <taxon>Hyphomicrobiales</taxon>
        <taxon>Rhizobiaceae</taxon>
        <taxon>Rhizobium/Agrobacterium group</taxon>
        <taxon>Rhizobium</taxon>
    </lineage>
</organism>
<protein>
    <submittedName>
        <fullName evidence="1">Uncharacterized protein</fullName>
    </submittedName>
</protein>
<reference evidence="1 2" key="1">
    <citation type="submission" date="2015-11" db="EMBL/GenBank/DDBJ databases">
        <title>Draft Genome Sequence of the Strain BR 10423 (Rhizobium sp.) isolated from nodules of Mimosa pudica.</title>
        <authorList>
            <person name="Barauna A.C."/>
            <person name="Zilli J.E."/>
            <person name="Simoes-Araujo J.L."/>
            <person name="Reis V.M."/>
            <person name="James E.K."/>
            <person name="Reis F.B.Jr."/>
            <person name="Rouws L.F."/>
            <person name="Passos S.R."/>
            <person name="Gois S.R."/>
        </authorList>
    </citation>
    <scope>NUCLEOTIDE SEQUENCE [LARGE SCALE GENOMIC DNA]</scope>
    <source>
        <strain evidence="1 2">BR10423</strain>
    </source>
</reference>
<keyword evidence="2" id="KW-1185">Reference proteome</keyword>
<name>A0A109J1I8_9HYPH</name>
<sequence length="107" mass="11658">MGEQDFPAKVDFKLRVHRHLPFSQPQFSGQLTQRFVFGSTNRPAPQEQVERLASHDAPAAHATQVFLLESQFFPSGQVPLALTALPGACAEGSFCGSIACWPGQVSF</sequence>